<dbReference type="Gene3D" id="3.90.870.10">
    <property type="entry name" value="DHBP synthase"/>
    <property type="match status" value="1"/>
</dbReference>
<comment type="catalytic activity">
    <reaction evidence="11">
        <text>L-threonine + hydrogencarbonate + ATP = L-threonylcarbamoyladenylate + diphosphate + H2O</text>
        <dbReference type="Rhea" id="RHEA:36407"/>
        <dbReference type="ChEBI" id="CHEBI:15377"/>
        <dbReference type="ChEBI" id="CHEBI:17544"/>
        <dbReference type="ChEBI" id="CHEBI:30616"/>
        <dbReference type="ChEBI" id="CHEBI:33019"/>
        <dbReference type="ChEBI" id="CHEBI:57926"/>
        <dbReference type="ChEBI" id="CHEBI:73682"/>
        <dbReference type="EC" id="2.7.7.87"/>
    </reaction>
</comment>
<proteinExistence type="inferred from homology"/>
<evidence type="ECO:0000256" key="1">
    <source>
        <dbReference type="ARBA" id="ARBA00004496"/>
    </source>
</evidence>
<keyword evidence="7" id="KW-0548">Nucleotidyltransferase</keyword>
<dbReference type="EC" id="2.7.7.87" evidence="3"/>
<evidence type="ECO:0000256" key="5">
    <source>
        <dbReference type="ARBA" id="ARBA00022679"/>
    </source>
</evidence>
<dbReference type="PROSITE" id="PS51163">
    <property type="entry name" value="YRDC"/>
    <property type="match status" value="1"/>
</dbReference>
<dbReference type="EMBL" id="LCBQ01000037">
    <property type="protein sequence ID" value="KKS12659.1"/>
    <property type="molecule type" value="Genomic_DNA"/>
</dbReference>
<dbReference type="GO" id="GO:0005737">
    <property type="term" value="C:cytoplasm"/>
    <property type="evidence" value="ECO:0007669"/>
    <property type="project" value="UniProtKB-SubCell"/>
</dbReference>
<feature type="domain" description="YrdC-like" evidence="12">
    <location>
        <begin position="13"/>
        <end position="200"/>
    </location>
</feature>
<dbReference type="GO" id="GO:0061710">
    <property type="term" value="F:L-threonylcarbamoyladenylate synthase"/>
    <property type="evidence" value="ECO:0007669"/>
    <property type="project" value="UniProtKB-EC"/>
</dbReference>
<evidence type="ECO:0000313" key="13">
    <source>
        <dbReference type="EMBL" id="KKS12659.1"/>
    </source>
</evidence>
<dbReference type="GO" id="GO:0008033">
    <property type="term" value="P:tRNA processing"/>
    <property type="evidence" value="ECO:0007669"/>
    <property type="project" value="UniProtKB-KW"/>
</dbReference>
<keyword evidence="9" id="KW-0067">ATP-binding</keyword>
<dbReference type="PANTHER" id="PTHR17490:SF16">
    <property type="entry name" value="THREONYLCARBAMOYL-AMP SYNTHASE"/>
    <property type="match status" value="1"/>
</dbReference>
<evidence type="ECO:0000256" key="9">
    <source>
        <dbReference type="ARBA" id="ARBA00022840"/>
    </source>
</evidence>
<dbReference type="InterPro" id="IPR050156">
    <property type="entry name" value="TC-AMP_synthase_SUA5"/>
</dbReference>
<protein>
    <recommendedName>
        <fullName evidence="10">L-threonylcarbamoyladenylate synthase</fullName>
        <ecNumber evidence="3">2.7.7.87</ecNumber>
    </recommendedName>
    <alternativeName>
        <fullName evidence="10">L-threonylcarbamoyladenylate synthase</fullName>
    </alternativeName>
</protein>
<evidence type="ECO:0000256" key="3">
    <source>
        <dbReference type="ARBA" id="ARBA00012584"/>
    </source>
</evidence>
<evidence type="ECO:0000256" key="2">
    <source>
        <dbReference type="ARBA" id="ARBA00007663"/>
    </source>
</evidence>
<dbReference type="Proteomes" id="UP000034380">
    <property type="component" value="Unassembled WGS sequence"/>
</dbReference>
<dbReference type="SUPFAM" id="SSF55821">
    <property type="entry name" value="YrdC/RibB"/>
    <property type="match status" value="1"/>
</dbReference>
<reference evidence="13 14" key="1">
    <citation type="journal article" date="2015" name="Nature">
        <title>rRNA introns, odd ribosomes, and small enigmatic genomes across a large radiation of phyla.</title>
        <authorList>
            <person name="Brown C.T."/>
            <person name="Hug L.A."/>
            <person name="Thomas B.C."/>
            <person name="Sharon I."/>
            <person name="Castelle C.J."/>
            <person name="Singh A."/>
            <person name="Wilkins M.J."/>
            <person name="Williams K.H."/>
            <person name="Banfield J.F."/>
        </authorList>
    </citation>
    <scope>NUCLEOTIDE SEQUENCE [LARGE SCALE GENOMIC DNA]</scope>
</reference>
<comment type="similarity">
    <text evidence="2">Belongs to the SUA5 family.</text>
</comment>
<evidence type="ECO:0000259" key="12">
    <source>
        <dbReference type="PROSITE" id="PS51163"/>
    </source>
</evidence>
<evidence type="ECO:0000256" key="11">
    <source>
        <dbReference type="ARBA" id="ARBA00048366"/>
    </source>
</evidence>
<comment type="caution">
    <text evidence="13">The sequence shown here is derived from an EMBL/GenBank/DDBJ whole genome shotgun (WGS) entry which is preliminary data.</text>
</comment>
<name>A0A0G0WID2_9BACT</name>
<dbReference type="InterPro" id="IPR017945">
    <property type="entry name" value="DHBP_synth_RibB-like_a/b_dom"/>
</dbReference>
<evidence type="ECO:0000256" key="8">
    <source>
        <dbReference type="ARBA" id="ARBA00022741"/>
    </source>
</evidence>
<dbReference type="GO" id="GO:0000049">
    <property type="term" value="F:tRNA binding"/>
    <property type="evidence" value="ECO:0007669"/>
    <property type="project" value="TreeGrafter"/>
</dbReference>
<gene>
    <name evidence="13" type="ORF">UU70_C0037G0005</name>
</gene>
<keyword evidence="4" id="KW-0963">Cytoplasm</keyword>
<keyword evidence="8" id="KW-0547">Nucleotide-binding</keyword>
<dbReference type="NCBIfam" id="TIGR00057">
    <property type="entry name" value="L-threonylcarbamoyladenylate synthase"/>
    <property type="match status" value="1"/>
</dbReference>
<sequence>MRIIKIDLNKDYSEAIREAIDILKMGGTIVYPTDTVYGLGCNALDEIAVRHIFDIKNRSSKPLPILARDMKWVEELVFLNDQQRKLANKFWPGKFTLVLPKKDIVPPIVTTGLPTVGIRIADHAFTDKLLGAFGYPLVSTSANVSGEPATGDIDSIIASLSTQPRRPDLVIDAGVLPPSNSSVVIDCSTDKPKVLRVGPSKPEDLLKLLDI</sequence>
<dbReference type="InterPro" id="IPR006070">
    <property type="entry name" value="Sua5-like_dom"/>
</dbReference>
<dbReference type="AlphaFoldDB" id="A0A0G0WID2"/>
<evidence type="ECO:0000313" key="14">
    <source>
        <dbReference type="Proteomes" id="UP000034380"/>
    </source>
</evidence>
<keyword evidence="6" id="KW-0819">tRNA processing</keyword>
<dbReference type="PATRIC" id="fig|1619020.3.peg.335"/>
<evidence type="ECO:0000256" key="10">
    <source>
        <dbReference type="ARBA" id="ARBA00029774"/>
    </source>
</evidence>
<dbReference type="Pfam" id="PF01300">
    <property type="entry name" value="Sua5_yciO_yrdC"/>
    <property type="match status" value="1"/>
</dbReference>
<accession>A0A0G0WID2</accession>
<keyword evidence="5" id="KW-0808">Transferase</keyword>
<comment type="subcellular location">
    <subcellularLocation>
        <location evidence="1">Cytoplasm</location>
    </subcellularLocation>
</comment>
<dbReference type="GO" id="GO:0006450">
    <property type="term" value="P:regulation of translational fidelity"/>
    <property type="evidence" value="ECO:0007669"/>
    <property type="project" value="TreeGrafter"/>
</dbReference>
<dbReference type="GO" id="GO:0003725">
    <property type="term" value="F:double-stranded RNA binding"/>
    <property type="evidence" value="ECO:0007669"/>
    <property type="project" value="InterPro"/>
</dbReference>
<evidence type="ECO:0000256" key="6">
    <source>
        <dbReference type="ARBA" id="ARBA00022694"/>
    </source>
</evidence>
<dbReference type="GO" id="GO:0005524">
    <property type="term" value="F:ATP binding"/>
    <property type="evidence" value="ECO:0007669"/>
    <property type="project" value="UniProtKB-KW"/>
</dbReference>
<evidence type="ECO:0000256" key="4">
    <source>
        <dbReference type="ARBA" id="ARBA00022490"/>
    </source>
</evidence>
<organism evidence="13 14">
    <name type="scientific">Candidatus Yanofskybacteria bacterium GW2011_GWA1_41_6</name>
    <dbReference type="NCBI Taxonomy" id="1619020"/>
    <lineage>
        <taxon>Bacteria</taxon>
        <taxon>Candidatus Yanofskyibacteriota</taxon>
    </lineage>
</organism>
<evidence type="ECO:0000256" key="7">
    <source>
        <dbReference type="ARBA" id="ARBA00022695"/>
    </source>
</evidence>
<dbReference type="PANTHER" id="PTHR17490">
    <property type="entry name" value="SUA5"/>
    <property type="match status" value="1"/>
</dbReference>